<organism evidence="4 5">
    <name type="scientific">Escherichia fergusonii</name>
    <dbReference type="NCBI Taxonomy" id="564"/>
    <lineage>
        <taxon>Bacteria</taxon>
        <taxon>Pseudomonadati</taxon>
        <taxon>Pseudomonadota</taxon>
        <taxon>Gammaproteobacteria</taxon>
        <taxon>Enterobacterales</taxon>
        <taxon>Enterobacteriaceae</taxon>
        <taxon>Escherichia</taxon>
    </lineage>
</organism>
<dbReference type="AlphaFoldDB" id="A0A7K4I2F0"/>
<dbReference type="PANTHER" id="PTHR47504:SF3">
    <property type="entry name" value="HTH-TYPE TRANSCRIPTIONAL REGULATOR YKGA-RELATED"/>
    <property type="match status" value="1"/>
</dbReference>
<keyword evidence="1" id="KW-0805">Transcription regulation</keyword>
<dbReference type="PROSITE" id="PS01124">
    <property type="entry name" value="HTH_ARAC_FAMILY_2"/>
    <property type="match status" value="1"/>
</dbReference>
<accession>A0A7K4I2F0</accession>
<dbReference type="SMART" id="SM00342">
    <property type="entry name" value="HTH_ARAC"/>
    <property type="match status" value="1"/>
</dbReference>
<dbReference type="PANTHER" id="PTHR47504">
    <property type="entry name" value="RIGHT ORIGIN-BINDING PROTEIN"/>
    <property type="match status" value="1"/>
</dbReference>
<keyword evidence="3" id="KW-0804">Transcription</keyword>
<dbReference type="InterPro" id="IPR050959">
    <property type="entry name" value="MarA-like"/>
</dbReference>
<dbReference type="InterPro" id="IPR018060">
    <property type="entry name" value="HTH_AraC"/>
</dbReference>
<dbReference type="EMBL" id="CP055675">
    <property type="protein sequence ID" value="QLN00434.1"/>
    <property type="molecule type" value="Genomic_DNA"/>
</dbReference>
<reference evidence="4 5" key="1">
    <citation type="submission" date="2020-06" db="EMBL/GenBank/DDBJ databases">
        <title>REHAB project genomes.</title>
        <authorList>
            <person name="Shaw L.P."/>
        </authorList>
    </citation>
    <scope>NUCLEOTIDE SEQUENCE [LARGE SCALE GENOMIC DNA]</scope>
    <source>
        <strain evidence="4 5">RHB28-C13</strain>
    </source>
</reference>
<sequence length="266" mass="31231">MINIFAWINKNIESPINVEDLVKISGYSRRHLHTLFMQYTGHSVAEYVRLKRLSYTAHLLKLTNLSVLDISLRYHYDSPQSFSRVFKRYYQMTPLAYRRSQQWGKKIHFVDPSERTDVVYDFVYYEGDTFSGSLHQFHLDMSSRLDFWQKAAMQINDMKFRSLQHTSQIRSGVSYYPSLHSKSSMVVDYVYDDGANSKTDIAIASGDYIKISRRGILNDMVGLPNVLYRNILYAHNLIRGNGRDFEIIERDKGHTINFSYYIPVKM</sequence>
<evidence type="ECO:0000256" key="1">
    <source>
        <dbReference type="ARBA" id="ARBA00023015"/>
    </source>
</evidence>
<name>A0A7K4I2F0_ESCFE</name>
<keyword evidence="2" id="KW-0238">DNA-binding</keyword>
<dbReference type="Gene3D" id="3.20.80.10">
    <property type="entry name" value="Regulatory factor, effector binding domain"/>
    <property type="match status" value="1"/>
</dbReference>
<dbReference type="InterPro" id="IPR011256">
    <property type="entry name" value="Reg_factor_effector_dom_sf"/>
</dbReference>
<evidence type="ECO:0000256" key="3">
    <source>
        <dbReference type="ARBA" id="ARBA00023163"/>
    </source>
</evidence>
<dbReference type="GO" id="GO:0003700">
    <property type="term" value="F:DNA-binding transcription factor activity"/>
    <property type="evidence" value="ECO:0007669"/>
    <property type="project" value="InterPro"/>
</dbReference>
<dbReference type="Proteomes" id="UP000510927">
    <property type="component" value="Chromosome"/>
</dbReference>
<dbReference type="RefSeq" id="WP_104917284.1">
    <property type="nucleotide sequence ID" value="NZ_CAIZEZ010000006.1"/>
</dbReference>
<dbReference type="GO" id="GO:0043565">
    <property type="term" value="F:sequence-specific DNA binding"/>
    <property type="evidence" value="ECO:0007669"/>
    <property type="project" value="InterPro"/>
</dbReference>
<proteinExistence type="predicted"/>
<dbReference type="InterPro" id="IPR009057">
    <property type="entry name" value="Homeodomain-like_sf"/>
</dbReference>
<dbReference type="Gene3D" id="1.10.10.60">
    <property type="entry name" value="Homeodomain-like"/>
    <property type="match status" value="2"/>
</dbReference>
<dbReference type="Pfam" id="PF12833">
    <property type="entry name" value="HTH_18"/>
    <property type="match status" value="1"/>
</dbReference>
<evidence type="ECO:0000313" key="4">
    <source>
        <dbReference type="EMBL" id="QLN00434.1"/>
    </source>
</evidence>
<evidence type="ECO:0000256" key="2">
    <source>
        <dbReference type="ARBA" id="ARBA00023125"/>
    </source>
</evidence>
<dbReference type="SUPFAM" id="SSF46689">
    <property type="entry name" value="Homeodomain-like"/>
    <property type="match status" value="2"/>
</dbReference>
<evidence type="ECO:0000313" key="5">
    <source>
        <dbReference type="Proteomes" id="UP000510927"/>
    </source>
</evidence>
<protein>
    <submittedName>
        <fullName evidence="4">Helix-turn-helix transcriptional regulator</fullName>
    </submittedName>
</protein>
<gene>
    <name evidence="4" type="ORF">HVY52_11695</name>
</gene>